<gene>
    <name evidence="1" type="ORF">PHLCEN_2v11279</name>
</gene>
<comment type="caution">
    <text evidence="1">The sequence shown here is derived from an EMBL/GenBank/DDBJ whole genome shotgun (WGS) entry which is preliminary data.</text>
</comment>
<proteinExistence type="predicted"/>
<name>A0A2R6NLG8_9APHY</name>
<dbReference type="EMBL" id="MLYV02001131">
    <property type="protein sequence ID" value="PSR72852.1"/>
    <property type="molecule type" value="Genomic_DNA"/>
</dbReference>
<protein>
    <submittedName>
        <fullName evidence="1">Uncharacterized protein</fullName>
    </submittedName>
</protein>
<keyword evidence="2" id="KW-1185">Reference proteome</keyword>
<reference evidence="1 2" key="1">
    <citation type="submission" date="2018-02" db="EMBL/GenBank/DDBJ databases">
        <title>Genome sequence of the basidiomycete white-rot fungus Phlebia centrifuga.</title>
        <authorList>
            <person name="Granchi Z."/>
            <person name="Peng M."/>
            <person name="de Vries R.P."/>
            <person name="Hilden K."/>
            <person name="Makela M.R."/>
            <person name="Grigoriev I."/>
            <person name="Riley R."/>
        </authorList>
    </citation>
    <scope>NUCLEOTIDE SEQUENCE [LARGE SCALE GENOMIC DNA]</scope>
    <source>
        <strain evidence="1 2">FBCC195</strain>
    </source>
</reference>
<evidence type="ECO:0000313" key="1">
    <source>
        <dbReference type="EMBL" id="PSR72852.1"/>
    </source>
</evidence>
<evidence type="ECO:0000313" key="2">
    <source>
        <dbReference type="Proteomes" id="UP000186601"/>
    </source>
</evidence>
<accession>A0A2R6NLG8</accession>
<organism evidence="1 2">
    <name type="scientific">Hermanssonia centrifuga</name>
    <dbReference type="NCBI Taxonomy" id="98765"/>
    <lineage>
        <taxon>Eukaryota</taxon>
        <taxon>Fungi</taxon>
        <taxon>Dikarya</taxon>
        <taxon>Basidiomycota</taxon>
        <taxon>Agaricomycotina</taxon>
        <taxon>Agaricomycetes</taxon>
        <taxon>Polyporales</taxon>
        <taxon>Meruliaceae</taxon>
        <taxon>Hermanssonia</taxon>
    </lineage>
</organism>
<sequence>MPEVPQARYIGRFSYDGVPPLLPSDYEDYAELSLPQTVPTSWGSPPLPVIQQSRFSRDTLRTDYRFDNYQSEQLPRYHDDQSLYHTEVALDLFAPYRRIVDPPVVQMASSVLLGVRDDSGNDGTASHNPERERATNVIHASLVPQAARHAVSPLTRREFFDSFYHLNFAQNGSLDPTLANKQNTFGPGHGTTIEQARYKVKNQRWTNSQQIVRIEFRADGRDGVRLGHSADLDALEDGHEEISIGGRGAKICYRIQFPGGYPPFHEQKNITVHHEHGDLHRVLTRAKIVQHVTEAMDKFIKTLILRRIADTRSEELA</sequence>
<dbReference type="Proteomes" id="UP000186601">
    <property type="component" value="Unassembled WGS sequence"/>
</dbReference>
<dbReference type="AlphaFoldDB" id="A0A2R6NLG8"/>